<organism evidence="4 5">
    <name type="scientific">Herbiconiux daphne</name>
    <dbReference type="NCBI Taxonomy" id="2970914"/>
    <lineage>
        <taxon>Bacteria</taxon>
        <taxon>Bacillati</taxon>
        <taxon>Actinomycetota</taxon>
        <taxon>Actinomycetes</taxon>
        <taxon>Micrococcales</taxon>
        <taxon>Microbacteriaceae</taxon>
        <taxon>Herbiconiux</taxon>
    </lineage>
</organism>
<sequence>ARAPSPAQTAPPSRSRGAGRGPRRAAAPAARRARFWVPLVAAAAVVGLVGGIGVGLWWQGSAGDQAAGRVIARAELDPFPDWPGARGAAVVEQLPDGSREVVVDVDAAAADDAPLREVWLIAADASGLVSIGFMDGTSGRFIIPAGIDLAAYPLVDVSAESDDGDPGHSGDSILRGELRTS</sequence>
<gene>
    <name evidence="4" type="ORF">N1032_21630</name>
</gene>
<evidence type="ECO:0000313" key="5">
    <source>
        <dbReference type="Proteomes" id="UP001165586"/>
    </source>
</evidence>
<keyword evidence="2" id="KW-0472">Membrane</keyword>
<feature type="domain" description="Anti-sigma K factor RskA C-terminal" evidence="3">
    <location>
        <begin position="40"/>
        <end position="171"/>
    </location>
</feature>
<proteinExistence type="predicted"/>
<dbReference type="EMBL" id="JANLCJ010000017">
    <property type="protein sequence ID" value="MCS5736341.1"/>
    <property type="molecule type" value="Genomic_DNA"/>
</dbReference>
<comment type="caution">
    <text evidence="4">The sequence shown here is derived from an EMBL/GenBank/DDBJ whole genome shotgun (WGS) entry which is preliminary data.</text>
</comment>
<keyword evidence="2" id="KW-0812">Transmembrane</keyword>
<reference evidence="4" key="1">
    <citation type="submission" date="2022-08" db="EMBL/GenBank/DDBJ databases">
        <authorList>
            <person name="Deng Y."/>
            <person name="Han X.-F."/>
            <person name="Zhang Y.-Q."/>
        </authorList>
    </citation>
    <scope>NUCLEOTIDE SEQUENCE</scope>
    <source>
        <strain evidence="4">CPCC 203386</strain>
    </source>
</reference>
<keyword evidence="2" id="KW-1133">Transmembrane helix</keyword>
<protein>
    <submittedName>
        <fullName evidence="4">Anti-sigma factor</fullName>
    </submittedName>
</protein>
<feature type="region of interest" description="Disordered" evidence="1">
    <location>
        <begin position="1"/>
        <end position="24"/>
    </location>
</feature>
<dbReference type="RefSeq" id="WP_259542224.1">
    <property type="nucleotide sequence ID" value="NZ_JANLCJ010000017.1"/>
</dbReference>
<evidence type="ECO:0000259" key="3">
    <source>
        <dbReference type="Pfam" id="PF10099"/>
    </source>
</evidence>
<dbReference type="Pfam" id="PF10099">
    <property type="entry name" value="RskA_C"/>
    <property type="match status" value="1"/>
</dbReference>
<accession>A0ABT2H8S5</accession>
<feature type="non-terminal residue" evidence="4">
    <location>
        <position position="1"/>
    </location>
</feature>
<evidence type="ECO:0000313" key="4">
    <source>
        <dbReference type="EMBL" id="MCS5736341.1"/>
    </source>
</evidence>
<name>A0ABT2H8S5_9MICO</name>
<dbReference type="Proteomes" id="UP001165586">
    <property type="component" value="Unassembled WGS sequence"/>
</dbReference>
<keyword evidence="5" id="KW-1185">Reference proteome</keyword>
<evidence type="ECO:0000256" key="2">
    <source>
        <dbReference type="SAM" id="Phobius"/>
    </source>
</evidence>
<feature type="transmembrane region" description="Helical" evidence="2">
    <location>
        <begin position="33"/>
        <end position="58"/>
    </location>
</feature>
<evidence type="ECO:0000256" key="1">
    <source>
        <dbReference type="SAM" id="MobiDB-lite"/>
    </source>
</evidence>
<dbReference type="InterPro" id="IPR018764">
    <property type="entry name" value="RskA_C"/>
</dbReference>
<feature type="region of interest" description="Disordered" evidence="1">
    <location>
        <begin position="159"/>
        <end position="181"/>
    </location>
</feature>